<feature type="glycosylation site" description="N-linked (GlcNAc...) asparagine" evidence="18">
    <location>
        <position position="487"/>
    </location>
</feature>
<feature type="region of interest" description="Disordered" evidence="20">
    <location>
        <begin position="1"/>
        <end position="25"/>
    </location>
</feature>
<keyword evidence="7 19" id="KW-0812">Transmembrane</keyword>
<comment type="similarity">
    <text evidence="4 19">Belongs to the glycosyltransferase 43 family.</text>
</comment>
<evidence type="ECO:0000256" key="13">
    <source>
        <dbReference type="ARBA" id="ARBA00023180"/>
    </source>
</evidence>
<dbReference type="PANTHER" id="PTHR10896">
    <property type="entry name" value="GALACTOSYLGALACTOSYLXYLOSYLPROTEIN 3-BETA-GLUCURONOSYLTRANSFERASE BETA-1,3-GLUCURONYLTRANSFERASE"/>
    <property type="match status" value="1"/>
</dbReference>
<dbReference type="PANTHER" id="PTHR10896:SF50">
    <property type="entry name" value="GALACTOSYLGALACTOSYLXYLOSYLPROTEIN 3-BETA-GLUCURONOSYLTRANSFERASE P"/>
    <property type="match status" value="1"/>
</dbReference>
<evidence type="ECO:0000256" key="2">
    <source>
        <dbReference type="ARBA" id="ARBA00004323"/>
    </source>
</evidence>
<evidence type="ECO:0000256" key="16">
    <source>
        <dbReference type="PIRSR" id="PIRSR605027-1"/>
    </source>
</evidence>
<evidence type="ECO:0000256" key="12">
    <source>
        <dbReference type="ARBA" id="ARBA00023136"/>
    </source>
</evidence>
<dbReference type="EC" id="2.4.1.135" evidence="5 19"/>
<keyword evidence="13 18" id="KW-0325">Glycoprotein</keyword>
<evidence type="ECO:0000256" key="10">
    <source>
        <dbReference type="ARBA" id="ARBA00022989"/>
    </source>
</evidence>
<comment type="subcellular location">
    <subcellularLocation>
        <location evidence="2 19">Golgi apparatus membrane</location>
        <topology evidence="2 19">Single-pass type II membrane protein</topology>
    </subcellularLocation>
</comment>
<gene>
    <name evidence="21" type="ORF">TTEB3V08_LOCUS9059</name>
</gene>
<evidence type="ECO:0000256" key="7">
    <source>
        <dbReference type="ARBA" id="ARBA00022692"/>
    </source>
</evidence>
<comment type="cofactor">
    <cofactor evidence="1 17 19">
        <name>Mn(2+)</name>
        <dbReference type="ChEBI" id="CHEBI:29035"/>
    </cofactor>
</comment>
<dbReference type="UniPathway" id="UPA00378"/>
<dbReference type="Pfam" id="PF03360">
    <property type="entry name" value="Glyco_transf_43"/>
    <property type="match status" value="1"/>
</dbReference>
<evidence type="ECO:0000313" key="21">
    <source>
        <dbReference type="EMBL" id="CAD7461146.1"/>
    </source>
</evidence>
<organism evidence="21">
    <name type="scientific">Timema tahoe</name>
    <dbReference type="NCBI Taxonomy" id="61484"/>
    <lineage>
        <taxon>Eukaryota</taxon>
        <taxon>Metazoa</taxon>
        <taxon>Ecdysozoa</taxon>
        <taxon>Arthropoda</taxon>
        <taxon>Hexapoda</taxon>
        <taxon>Insecta</taxon>
        <taxon>Pterygota</taxon>
        <taxon>Neoptera</taxon>
        <taxon>Polyneoptera</taxon>
        <taxon>Phasmatodea</taxon>
        <taxon>Timematodea</taxon>
        <taxon>Timematoidea</taxon>
        <taxon>Timematidae</taxon>
        <taxon>Timema</taxon>
    </lineage>
</organism>
<keyword evidence="9 19" id="KW-0735">Signal-anchor</keyword>
<accession>A0A7R9IMH1</accession>
<keyword evidence="12 19" id="KW-0472">Membrane</keyword>
<evidence type="ECO:0000256" key="11">
    <source>
        <dbReference type="ARBA" id="ARBA00023034"/>
    </source>
</evidence>
<dbReference type="GO" id="GO:0046872">
    <property type="term" value="F:metal ion binding"/>
    <property type="evidence" value="ECO:0007669"/>
    <property type="project" value="UniProtKB-KW"/>
</dbReference>
<keyword evidence="11 19" id="KW-0333">Golgi apparatus</keyword>
<feature type="binding site" evidence="17">
    <location>
        <position position="383"/>
    </location>
    <ligand>
        <name>Mn(2+)</name>
        <dbReference type="ChEBI" id="CHEBI:29035"/>
    </ligand>
</feature>
<evidence type="ECO:0000256" key="3">
    <source>
        <dbReference type="ARBA" id="ARBA00004922"/>
    </source>
</evidence>
<evidence type="ECO:0000256" key="8">
    <source>
        <dbReference type="ARBA" id="ARBA00022723"/>
    </source>
</evidence>
<dbReference type="EMBL" id="OE004415">
    <property type="protein sequence ID" value="CAD7461146.1"/>
    <property type="molecule type" value="Genomic_DNA"/>
</dbReference>
<keyword evidence="14 17" id="KW-0464">Manganese</keyword>
<dbReference type="AlphaFoldDB" id="A0A7R9IMH1"/>
<reference evidence="21" key="1">
    <citation type="submission" date="2020-11" db="EMBL/GenBank/DDBJ databases">
        <authorList>
            <person name="Tran Van P."/>
        </authorList>
    </citation>
    <scope>NUCLEOTIDE SEQUENCE</scope>
</reference>
<dbReference type="Gene3D" id="3.90.550.10">
    <property type="entry name" value="Spore Coat Polysaccharide Biosynthesis Protein SpsA, Chain A"/>
    <property type="match status" value="1"/>
</dbReference>
<dbReference type="GO" id="GO:0000139">
    <property type="term" value="C:Golgi membrane"/>
    <property type="evidence" value="ECO:0007669"/>
    <property type="project" value="UniProtKB-SubCell"/>
</dbReference>
<feature type="active site" description="Proton donor/acceptor" evidence="16">
    <location>
        <position position="466"/>
    </location>
</feature>
<dbReference type="InterPro" id="IPR005027">
    <property type="entry name" value="Glyco_trans_43"/>
</dbReference>
<dbReference type="GO" id="GO:0050650">
    <property type="term" value="P:chondroitin sulfate proteoglycan biosynthetic process"/>
    <property type="evidence" value="ECO:0007669"/>
    <property type="project" value="TreeGrafter"/>
</dbReference>
<evidence type="ECO:0000256" key="14">
    <source>
        <dbReference type="ARBA" id="ARBA00023211"/>
    </source>
</evidence>
<comment type="catalytic activity">
    <reaction evidence="15 19">
        <text>3-O-(beta-D-galactosyl-(1-&gt;3)-beta-D-galactosyl-(1-&gt;4)-beta-D-xylosyl)-L-seryl-[protein] + UDP-alpha-D-glucuronate = 3-O-(beta-D-GlcA-(1-&gt;3)-beta-D-Gal-(1-&gt;3)-beta-D-Gal-(1-&gt;4)-beta-D-Xyl)-L-seryl-[protein] + UDP + H(+)</text>
        <dbReference type="Rhea" id="RHEA:24168"/>
        <dbReference type="Rhea" id="RHEA-COMP:12571"/>
        <dbReference type="Rhea" id="RHEA-COMP:12573"/>
        <dbReference type="ChEBI" id="CHEBI:15378"/>
        <dbReference type="ChEBI" id="CHEBI:58052"/>
        <dbReference type="ChEBI" id="CHEBI:58223"/>
        <dbReference type="ChEBI" id="CHEBI:132090"/>
        <dbReference type="ChEBI" id="CHEBI:132093"/>
        <dbReference type="EC" id="2.4.1.135"/>
    </reaction>
</comment>
<evidence type="ECO:0000256" key="4">
    <source>
        <dbReference type="ARBA" id="ARBA00007706"/>
    </source>
</evidence>
<evidence type="ECO:0000256" key="15">
    <source>
        <dbReference type="ARBA" id="ARBA00047979"/>
    </source>
</evidence>
<evidence type="ECO:0000256" key="1">
    <source>
        <dbReference type="ARBA" id="ARBA00001936"/>
    </source>
</evidence>
<evidence type="ECO:0000256" key="20">
    <source>
        <dbReference type="SAM" id="MobiDB-lite"/>
    </source>
</evidence>
<protein>
    <recommendedName>
        <fullName evidence="5 19">Galactosylgalactosylxylosylprotein 3-beta-glucuronosyltransferase</fullName>
        <ecNumber evidence="5 19">2.4.1.135</ecNumber>
    </recommendedName>
</protein>
<keyword evidence="6 19" id="KW-0808">Transferase</keyword>
<dbReference type="CDD" id="cd00218">
    <property type="entry name" value="GlcAT-I"/>
    <property type="match status" value="1"/>
</dbReference>
<evidence type="ECO:0000256" key="5">
    <source>
        <dbReference type="ARBA" id="ARBA00012641"/>
    </source>
</evidence>
<dbReference type="FunFam" id="3.90.550.10:FF:000044">
    <property type="entry name" value="Galactosylgalactosylxylosylprotein 3-beta-glucuronosyltransferase"/>
    <property type="match status" value="1"/>
</dbReference>
<comment type="pathway">
    <text evidence="3 19">Protein modification; protein glycosylation.</text>
</comment>
<evidence type="ECO:0000256" key="6">
    <source>
        <dbReference type="ARBA" id="ARBA00022679"/>
    </source>
</evidence>
<evidence type="ECO:0000256" key="9">
    <source>
        <dbReference type="ARBA" id="ARBA00022968"/>
    </source>
</evidence>
<dbReference type="InterPro" id="IPR029044">
    <property type="entry name" value="Nucleotide-diphossugar_trans"/>
</dbReference>
<dbReference type="SUPFAM" id="SSF53448">
    <property type="entry name" value="Nucleotide-diphospho-sugar transferases"/>
    <property type="match status" value="1"/>
</dbReference>
<dbReference type="GO" id="GO:0005975">
    <property type="term" value="P:carbohydrate metabolic process"/>
    <property type="evidence" value="ECO:0007669"/>
    <property type="project" value="TreeGrafter"/>
</dbReference>
<keyword evidence="8 17" id="KW-0479">Metal-binding</keyword>
<sequence>MERDTQSLAGLSVGSKMGKQYTNESKRDIGPFAPVMVNAGRPRRRRTIAVEEEIIHSVELSSDSNTRRLAALHLLLLTSVWITEKSPPIHPTEILTSISPSSAVELNTTSALANYATEADPSSTDNAICAPVKKSKRTRVFIKFEVNCRNIKDSLDLQNPARQTFPVERHYNMRNYKMMWVLMVLAAFLLVLQYHMSGLWVAGGSNVVGNAFGVLDISNDDIIRSAAEKLHLENVISTNIDYKLMADLVLQLGRELVALGCSEMAALSCAGPPPSPLLPPLYIITPTYRRPEQIPELTRMAQTLMHVKNVHWLVIEDAKNQTRMVTELLERSGISFDHLVAPMPDIYKTRKGPKPRGVSNRNRGLQWLRANATKGVFYFADDDNTYDIRLFEEIRTTKRVAMWPVGLCTKTGLSSPVVIDGKFSGFYDGWVAGRKFPVDMAGFAVSVNFFLQRPNAQMPYRPGFEEDGFLKSLAPFTPSEIELKADNCTKVGILITVLIFLAS</sequence>
<dbReference type="GO" id="GO:0015018">
    <property type="term" value="F:galactosylgalactosylxylosylprotein 3-beta-glucuronosyltransferase activity"/>
    <property type="evidence" value="ECO:0007669"/>
    <property type="project" value="UniProtKB-UniRule"/>
</dbReference>
<keyword evidence="10 19" id="KW-1133">Transmembrane helix</keyword>
<evidence type="ECO:0000256" key="19">
    <source>
        <dbReference type="RuleBase" id="RU363127"/>
    </source>
</evidence>
<proteinExistence type="inferred from homology"/>
<name>A0A7R9IMH1_9NEOP</name>
<feature type="transmembrane region" description="Helical" evidence="19">
    <location>
        <begin position="178"/>
        <end position="196"/>
    </location>
</feature>
<evidence type="ECO:0000256" key="18">
    <source>
        <dbReference type="PIRSR" id="PIRSR605027-6"/>
    </source>
</evidence>
<evidence type="ECO:0000256" key="17">
    <source>
        <dbReference type="PIRSR" id="PIRSR605027-3"/>
    </source>
</evidence>